<keyword evidence="3" id="KW-1185">Reference proteome</keyword>
<dbReference type="EnsemblMetazoa" id="CLYHEMT016282.1">
    <property type="protein sequence ID" value="CLYHEMP016282.1"/>
    <property type="gene ID" value="CLYHEMG016282"/>
</dbReference>
<protein>
    <submittedName>
        <fullName evidence="2">Uncharacterized protein</fullName>
    </submittedName>
</protein>
<dbReference type="OrthoDB" id="5948506at2759"/>
<evidence type="ECO:0000313" key="3">
    <source>
        <dbReference type="Proteomes" id="UP000594262"/>
    </source>
</evidence>
<evidence type="ECO:0000256" key="1">
    <source>
        <dbReference type="SAM" id="SignalP"/>
    </source>
</evidence>
<dbReference type="Proteomes" id="UP000594262">
    <property type="component" value="Unplaced"/>
</dbReference>
<sequence length="175" mass="19676">MRTLVIFCCLVAAMSSLETQKQKRGLDPEKLPISQIFLNSIRSKTSGSNEESLKRSRRGYRAYFYNYLDEIAMSICAALPSEGPGLIYAVRRTCGEKPTCKDICTDHALRKQGPHEVQGLNWACSESLHVYKRQPSLADNYEEYTDSHKLGLAIYRHYSCTIGGCGPNYCCCRAS</sequence>
<reference evidence="2" key="1">
    <citation type="submission" date="2021-01" db="UniProtKB">
        <authorList>
            <consortium name="EnsemblMetazoa"/>
        </authorList>
    </citation>
    <scope>IDENTIFICATION</scope>
</reference>
<keyword evidence="1" id="KW-0732">Signal</keyword>
<dbReference type="RefSeq" id="XP_066932574.1">
    <property type="nucleotide sequence ID" value="XM_067076473.1"/>
</dbReference>
<feature type="chain" id="PRO_5029727768" evidence="1">
    <location>
        <begin position="17"/>
        <end position="175"/>
    </location>
</feature>
<organism evidence="2 3">
    <name type="scientific">Clytia hemisphaerica</name>
    <dbReference type="NCBI Taxonomy" id="252671"/>
    <lineage>
        <taxon>Eukaryota</taxon>
        <taxon>Metazoa</taxon>
        <taxon>Cnidaria</taxon>
        <taxon>Hydrozoa</taxon>
        <taxon>Hydroidolina</taxon>
        <taxon>Leptothecata</taxon>
        <taxon>Obeliida</taxon>
        <taxon>Clytiidae</taxon>
        <taxon>Clytia</taxon>
    </lineage>
</organism>
<evidence type="ECO:0000313" key="2">
    <source>
        <dbReference type="EnsemblMetazoa" id="CLYHEMP016282.1"/>
    </source>
</evidence>
<name>A0A7M5X1F7_9CNID</name>
<proteinExistence type="predicted"/>
<feature type="signal peptide" evidence="1">
    <location>
        <begin position="1"/>
        <end position="16"/>
    </location>
</feature>
<dbReference type="AlphaFoldDB" id="A0A7M5X1F7"/>
<dbReference type="GeneID" id="136820282"/>
<accession>A0A7M5X1F7</accession>